<keyword evidence="1" id="KW-0805">Transcription regulation</keyword>
<evidence type="ECO:0000313" key="6">
    <source>
        <dbReference type="Proteomes" id="UP000290567"/>
    </source>
</evidence>
<dbReference type="GO" id="GO:0043565">
    <property type="term" value="F:sequence-specific DNA binding"/>
    <property type="evidence" value="ECO:0007669"/>
    <property type="project" value="InterPro"/>
</dbReference>
<dbReference type="RefSeq" id="WP_146620663.1">
    <property type="nucleotide sequence ID" value="NZ_BJCC01000001.1"/>
</dbReference>
<dbReference type="PROSITE" id="PS01124">
    <property type="entry name" value="HTH_ARAC_FAMILY_2"/>
    <property type="match status" value="1"/>
</dbReference>
<feature type="domain" description="HTH araC/xylS-type" evidence="4">
    <location>
        <begin position="174"/>
        <end position="272"/>
    </location>
</feature>
<reference evidence="6" key="1">
    <citation type="submission" date="2019-02" db="EMBL/GenBank/DDBJ databases">
        <title>Draft genome sequence of Enterococcus sp. Gos25-1.</title>
        <authorList>
            <person name="Tanaka N."/>
            <person name="Shiwa Y."/>
            <person name="Fujita N."/>
        </authorList>
    </citation>
    <scope>NUCLEOTIDE SEQUENCE [LARGE SCALE GENOMIC DNA]</scope>
    <source>
        <strain evidence="6">Gos25-1</strain>
    </source>
</reference>
<dbReference type="Pfam" id="PF12833">
    <property type="entry name" value="HTH_18"/>
    <property type="match status" value="1"/>
</dbReference>
<dbReference type="Gene3D" id="2.60.120.10">
    <property type="entry name" value="Jelly Rolls"/>
    <property type="match status" value="1"/>
</dbReference>
<proteinExistence type="predicted"/>
<dbReference type="InterPro" id="IPR009057">
    <property type="entry name" value="Homeodomain-like_sf"/>
</dbReference>
<name>A0A4P5P879_9ENTE</name>
<dbReference type="AlphaFoldDB" id="A0A4P5P879"/>
<evidence type="ECO:0000256" key="3">
    <source>
        <dbReference type="ARBA" id="ARBA00023163"/>
    </source>
</evidence>
<keyword evidence="2" id="KW-0238">DNA-binding</keyword>
<gene>
    <name evidence="5" type="primary">ttdR</name>
    <name evidence="5" type="ORF">NRIC_00290</name>
</gene>
<dbReference type="OrthoDB" id="2211832at2"/>
<dbReference type="InterPro" id="IPR011051">
    <property type="entry name" value="RmlC_Cupin_sf"/>
</dbReference>
<comment type="caution">
    <text evidence="5">The sequence shown here is derived from an EMBL/GenBank/DDBJ whole genome shotgun (WGS) entry which is preliminary data.</text>
</comment>
<dbReference type="SMART" id="SM00342">
    <property type="entry name" value="HTH_ARAC"/>
    <property type="match status" value="1"/>
</dbReference>
<dbReference type="PANTHER" id="PTHR43280">
    <property type="entry name" value="ARAC-FAMILY TRANSCRIPTIONAL REGULATOR"/>
    <property type="match status" value="1"/>
</dbReference>
<dbReference type="InterPro" id="IPR018062">
    <property type="entry name" value="HTH_AraC-typ_CS"/>
</dbReference>
<accession>A0A4P5P879</accession>
<evidence type="ECO:0000259" key="4">
    <source>
        <dbReference type="PROSITE" id="PS01124"/>
    </source>
</evidence>
<dbReference type="SUPFAM" id="SSF51182">
    <property type="entry name" value="RmlC-like cupins"/>
    <property type="match status" value="1"/>
</dbReference>
<dbReference type="EMBL" id="BJCC01000001">
    <property type="protein sequence ID" value="GCF92138.1"/>
    <property type="molecule type" value="Genomic_DNA"/>
</dbReference>
<protein>
    <submittedName>
        <fullName evidence="5">AraC family transcriptional regulator</fullName>
    </submittedName>
</protein>
<evidence type="ECO:0000256" key="1">
    <source>
        <dbReference type="ARBA" id="ARBA00023015"/>
    </source>
</evidence>
<dbReference type="PROSITE" id="PS00041">
    <property type="entry name" value="HTH_ARAC_FAMILY_1"/>
    <property type="match status" value="1"/>
</dbReference>
<dbReference type="Proteomes" id="UP000290567">
    <property type="component" value="Unassembled WGS sequence"/>
</dbReference>
<dbReference type="SUPFAM" id="SSF46689">
    <property type="entry name" value="Homeodomain-like"/>
    <property type="match status" value="2"/>
</dbReference>
<keyword evidence="6" id="KW-1185">Reference proteome</keyword>
<evidence type="ECO:0000256" key="2">
    <source>
        <dbReference type="ARBA" id="ARBA00023125"/>
    </source>
</evidence>
<organism evidence="5 6">
    <name type="scientific">Enterococcus florum</name>
    <dbReference type="NCBI Taxonomy" id="2480627"/>
    <lineage>
        <taxon>Bacteria</taxon>
        <taxon>Bacillati</taxon>
        <taxon>Bacillota</taxon>
        <taxon>Bacilli</taxon>
        <taxon>Lactobacillales</taxon>
        <taxon>Enterococcaceae</taxon>
        <taxon>Enterococcus</taxon>
    </lineage>
</organism>
<dbReference type="InterPro" id="IPR018060">
    <property type="entry name" value="HTH_AraC"/>
</dbReference>
<dbReference type="GO" id="GO:0003700">
    <property type="term" value="F:DNA-binding transcription factor activity"/>
    <property type="evidence" value="ECO:0007669"/>
    <property type="project" value="InterPro"/>
</dbReference>
<dbReference type="InterPro" id="IPR014710">
    <property type="entry name" value="RmlC-like_jellyroll"/>
</dbReference>
<dbReference type="Gene3D" id="1.10.10.60">
    <property type="entry name" value="Homeodomain-like"/>
    <property type="match status" value="2"/>
</dbReference>
<evidence type="ECO:0000313" key="5">
    <source>
        <dbReference type="EMBL" id="GCF92138.1"/>
    </source>
</evidence>
<keyword evidence="3" id="KW-0804">Transcription</keyword>
<dbReference type="PANTHER" id="PTHR43280:SF2">
    <property type="entry name" value="HTH-TYPE TRANSCRIPTIONAL REGULATOR EXSA"/>
    <property type="match status" value="1"/>
</dbReference>
<sequence length="339" mass="39661">MEVRKKYEFKNIGISYDQLIYKVGSYHYNWHYEIELLWLLTGEIEVNVEGDTFGLEEGDLLIINSNCGHATFASVPNSIAMRLYISPDFFTSQGFDLSKGRFEMNAAKERMNPLYNELRRDLARLQLLSEDNSANQLSHNGLIFTIAEKMTKFFLLNTNKKSTYTVGQKKEFLDFAIQYIEDNFKSDITLERLAQHCNYSTPYLSKMFKSELGINFYEYLTRCRLQHSIRSLATTEKKVATIAFENGFSDVKALNKMFKKHFGTTPSEYRKQINPHIQEIDRTFKNDLDVKERDLIEEKLLSYREISPQNNQNLCDICTSKEYENKYNDLVENIKSIVN</sequence>